<dbReference type="Gene3D" id="3.20.20.80">
    <property type="entry name" value="Glycosidases"/>
    <property type="match status" value="1"/>
</dbReference>
<protein>
    <recommendedName>
        <fullName evidence="3">DUF3459 domain-containing protein</fullName>
    </recommendedName>
</protein>
<proteinExistence type="predicted"/>
<reference evidence="2" key="1">
    <citation type="journal article" date="2019" name="Int. J. Syst. Evol. Microbiol.">
        <title>The Global Catalogue of Microorganisms (GCM) 10K type strain sequencing project: providing services to taxonomists for standard genome sequencing and annotation.</title>
        <authorList>
            <consortium name="The Broad Institute Genomics Platform"/>
            <consortium name="The Broad Institute Genome Sequencing Center for Infectious Disease"/>
            <person name="Wu L."/>
            <person name="Ma J."/>
        </authorList>
    </citation>
    <scope>NUCLEOTIDE SEQUENCE [LARGE SCALE GENOMIC DNA]</scope>
    <source>
        <strain evidence="2">NBRC 112299</strain>
    </source>
</reference>
<name>A0ABQ6IE81_9MICO</name>
<evidence type="ECO:0000313" key="2">
    <source>
        <dbReference type="Proteomes" id="UP001157125"/>
    </source>
</evidence>
<keyword evidence="2" id="KW-1185">Reference proteome</keyword>
<organism evidence="1 2">
    <name type="scientific">Demequina litorisediminis</name>
    <dbReference type="NCBI Taxonomy" id="1849022"/>
    <lineage>
        <taxon>Bacteria</taxon>
        <taxon>Bacillati</taxon>
        <taxon>Actinomycetota</taxon>
        <taxon>Actinomycetes</taxon>
        <taxon>Micrococcales</taxon>
        <taxon>Demequinaceae</taxon>
        <taxon>Demequina</taxon>
    </lineage>
</organism>
<evidence type="ECO:0008006" key="3">
    <source>
        <dbReference type="Google" id="ProtNLM"/>
    </source>
</evidence>
<evidence type="ECO:0000313" key="1">
    <source>
        <dbReference type="EMBL" id="GMA36019.1"/>
    </source>
</evidence>
<gene>
    <name evidence="1" type="ORF">GCM10025876_22230</name>
</gene>
<comment type="caution">
    <text evidence="1">The sequence shown here is derived from an EMBL/GenBank/DDBJ whole genome shotgun (WGS) entry which is preliminary data.</text>
</comment>
<sequence length="132" mass="14370">MPLPWTKDGASHGFGDGDALPWLPQPHGWGDLAVSEQADRPDSMLTLYRAALARRRTDPDLRIGRLQWVEAGEHVIAFRRGDRLLSLTNLGSEPMALPDHHGIVLSSTPLVHGALPSDCTVWLDVEPGAHSA</sequence>
<accession>A0ABQ6IE81</accession>
<dbReference type="EMBL" id="BSUN01000001">
    <property type="protein sequence ID" value="GMA36019.1"/>
    <property type="molecule type" value="Genomic_DNA"/>
</dbReference>
<dbReference type="Proteomes" id="UP001157125">
    <property type="component" value="Unassembled WGS sequence"/>
</dbReference>